<comment type="caution">
    <text evidence="1">The sequence shown here is derived from an EMBL/GenBank/DDBJ whole genome shotgun (WGS) entry which is preliminary data.</text>
</comment>
<evidence type="ECO:0000313" key="2">
    <source>
        <dbReference type="Proteomes" id="UP000184267"/>
    </source>
</evidence>
<proteinExistence type="predicted"/>
<accession>A0A1M2W1I6</accession>
<sequence length="148" mass="16725">MNAITVYAKERGRAPSDMPRRTRIRDVVSLDIVIPPVVPLQIGQRVCVQVLRRRRSRNGSLAAGYECEPIGVEGTIVGVRTMELAVTELIVRNEDYRSATEHAYLSIQHIHGVTIRLSLWHTVLRTLLLPILPHTRHIPLERNADVTP</sequence>
<reference evidence="1 2" key="1">
    <citation type="submission" date="2016-10" db="EMBL/GenBank/DDBJ databases">
        <title>Genome sequence of the basidiomycete white-rot fungus Trametes pubescens.</title>
        <authorList>
            <person name="Makela M.R."/>
            <person name="Granchi Z."/>
            <person name="Peng M."/>
            <person name="De Vries R.P."/>
            <person name="Grigoriev I."/>
            <person name="Riley R."/>
            <person name="Hilden K."/>
        </authorList>
    </citation>
    <scope>NUCLEOTIDE SEQUENCE [LARGE SCALE GENOMIC DNA]</scope>
    <source>
        <strain evidence="1 2">FBCC735</strain>
    </source>
</reference>
<name>A0A1M2W1I6_TRAPU</name>
<dbReference type="OMA" id="HTRHIPL"/>
<protein>
    <submittedName>
        <fullName evidence="1">Uncharacterized protein</fullName>
    </submittedName>
</protein>
<organism evidence="1 2">
    <name type="scientific">Trametes pubescens</name>
    <name type="common">White-rot fungus</name>
    <dbReference type="NCBI Taxonomy" id="154538"/>
    <lineage>
        <taxon>Eukaryota</taxon>
        <taxon>Fungi</taxon>
        <taxon>Dikarya</taxon>
        <taxon>Basidiomycota</taxon>
        <taxon>Agaricomycotina</taxon>
        <taxon>Agaricomycetes</taxon>
        <taxon>Polyporales</taxon>
        <taxon>Polyporaceae</taxon>
        <taxon>Trametes</taxon>
    </lineage>
</organism>
<dbReference type="AlphaFoldDB" id="A0A1M2W1I6"/>
<dbReference type="Proteomes" id="UP000184267">
    <property type="component" value="Unassembled WGS sequence"/>
</dbReference>
<dbReference type="EMBL" id="MNAD01000370">
    <property type="protein sequence ID" value="OJT13717.1"/>
    <property type="molecule type" value="Genomic_DNA"/>
</dbReference>
<dbReference type="OrthoDB" id="2754286at2759"/>
<evidence type="ECO:0000313" key="1">
    <source>
        <dbReference type="EMBL" id="OJT13717.1"/>
    </source>
</evidence>
<keyword evidence="2" id="KW-1185">Reference proteome</keyword>
<gene>
    <name evidence="1" type="ORF">TRAPUB_9717</name>
</gene>